<evidence type="ECO:0000313" key="4">
    <source>
        <dbReference type="Proteomes" id="UP000031737"/>
    </source>
</evidence>
<feature type="signal peptide" evidence="2">
    <location>
        <begin position="1"/>
        <end position="22"/>
    </location>
</feature>
<feature type="transmembrane region" description="Helical" evidence="1">
    <location>
        <begin position="265"/>
        <end position="291"/>
    </location>
</feature>
<feature type="transmembrane region" description="Helical" evidence="1">
    <location>
        <begin position="161"/>
        <end position="181"/>
    </location>
</feature>
<name>A0A061JCQ0_TRYRA</name>
<keyword evidence="1" id="KW-0812">Transmembrane</keyword>
<reference evidence="3 4" key="1">
    <citation type="submission" date="2013-07" db="EMBL/GenBank/DDBJ databases">
        <authorList>
            <person name="Stoco P.H."/>
            <person name="Wagner G."/>
            <person name="Gerber A."/>
            <person name="Zaha A."/>
            <person name="Thompson C."/>
            <person name="Bartholomeu D.C."/>
            <person name="Luckemeyer D.D."/>
            <person name="Bahia D."/>
            <person name="Loreto E."/>
            <person name="Prestes E.B."/>
            <person name="Lima F.M."/>
            <person name="Rodrigues-Luiz G."/>
            <person name="Vallejo G.A."/>
            <person name="Filho J.F."/>
            <person name="Monteiro K.M."/>
            <person name="Tyler K.M."/>
            <person name="de Almeida L.G."/>
            <person name="Ortiz M.F."/>
            <person name="Siervo M.A."/>
            <person name="de Moraes M.H."/>
            <person name="Cunha O.L."/>
            <person name="Mendonca-Neto R."/>
            <person name="Silva R."/>
            <person name="Teixeira S.M."/>
            <person name="Murta S.M."/>
            <person name="Sincero T.C."/>
            <person name="Mendes T.A."/>
            <person name="Urmenyi T.P."/>
            <person name="Silva V.G."/>
            <person name="da Rocha W.D."/>
            <person name="Andersson B."/>
            <person name="Romanha A.J."/>
            <person name="Steindel M."/>
            <person name="de Vasconcelos A.T."/>
            <person name="Grisard E.C."/>
        </authorList>
    </citation>
    <scope>NUCLEOTIDE SEQUENCE [LARGE SCALE GENOMIC DNA]</scope>
    <source>
        <strain evidence="3 4">SC58</strain>
    </source>
</reference>
<gene>
    <name evidence="3" type="ORF">TRSC58_00345</name>
</gene>
<keyword evidence="4" id="KW-1185">Reference proteome</keyword>
<feature type="transmembrane region" description="Helical" evidence="1">
    <location>
        <begin position="36"/>
        <end position="58"/>
    </location>
</feature>
<keyword evidence="1" id="KW-0472">Membrane</keyword>
<organism evidence="3 4">
    <name type="scientific">Trypanosoma rangeli SC58</name>
    <dbReference type="NCBI Taxonomy" id="429131"/>
    <lineage>
        <taxon>Eukaryota</taxon>
        <taxon>Discoba</taxon>
        <taxon>Euglenozoa</taxon>
        <taxon>Kinetoplastea</taxon>
        <taxon>Metakinetoplastina</taxon>
        <taxon>Trypanosomatida</taxon>
        <taxon>Trypanosomatidae</taxon>
        <taxon>Trypanosoma</taxon>
        <taxon>Herpetosoma</taxon>
    </lineage>
</organism>
<protein>
    <recommendedName>
        <fullName evidence="5">Sugar phosphate transporter domain-containing protein</fullName>
    </recommendedName>
</protein>
<dbReference type="VEuPathDB" id="TriTrypDB:TRSC58_00345"/>
<sequence>MFLWYFKIPLILLLWCVSILLCDIQSATFVEKKGSVLEMVFFINVVGCLIPGITCLLCRRDSWCKMWHTAITFYESTALLKLLLAVCYVNVLATGLFFFSFTLSGMTHAYAIKTTEPLVMCLLSTEIMQRAIRGFMAGEKEGKSHSIDSEPHLVSPKTISLITWISVVFVCIGALLISGSLERSGKTVRSDAVLVLSYCFVFASNCALALRTTLMKPLLHSIQSDGSIFPAAMVHCFMMFCGSVTLLGPVLMFKGRDIVGYNVDMWKQVVVVGFSYGVYQVFNGVLLFYVTPLSYSILKQIRVVLIFFFLAYYFGKEFADIARLIIGLLLLFGGSYCYVLY</sequence>
<feature type="transmembrane region" description="Helical" evidence="1">
    <location>
        <begin position="232"/>
        <end position="253"/>
    </location>
</feature>
<evidence type="ECO:0000313" key="3">
    <source>
        <dbReference type="EMBL" id="ESL11896.1"/>
    </source>
</evidence>
<keyword evidence="2" id="KW-0732">Signal</keyword>
<comment type="caution">
    <text evidence="3">The sequence shown here is derived from an EMBL/GenBank/DDBJ whole genome shotgun (WGS) entry which is preliminary data.</text>
</comment>
<accession>A0A061JCQ0</accession>
<feature type="chain" id="PRO_5001601806" description="Sugar phosphate transporter domain-containing protein" evidence="2">
    <location>
        <begin position="23"/>
        <end position="341"/>
    </location>
</feature>
<dbReference type="OrthoDB" id="248441at2759"/>
<dbReference type="AlphaFoldDB" id="A0A061JCQ0"/>
<keyword evidence="1" id="KW-1133">Transmembrane helix</keyword>
<dbReference type="EMBL" id="AUPL01000345">
    <property type="protein sequence ID" value="ESL11896.1"/>
    <property type="molecule type" value="Genomic_DNA"/>
</dbReference>
<evidence type="ECO:0008006" key="5">
    <source>
        <dbReference type="Google" id="ProtNLM"/>
    </source>
</evidence>
<dbReference type="Proteomes" id="UP000031737">
    <property type="component" value="Unassembled WGS sequence"/>
</dbReference>
<feature type="transmembrane region" description="Helical" evidence="1">
    <location>
        <begin position="321"/>
        <end position="339"/>
    </location>
</feature>
<evidence type="ECO:0000256" key="1">
    <source>
        <dbReference type="SAM" id="Phobius"/>
    </source>
</evidence>
<feature type="transmembrane region" description="Helical" evidence="1">
    <location>
        <begin position="193"/>
        <end position="212"/>
    </location>
</feature>
<feature type="transmembrane region" description="Helical" evidence="1">
    <location>
        <begin position="79"/>
        <end position="101"/>
    </location>
</feature>
<evidence type="ECO:0000256" key="2">
    <source>
        <dbReference type="SAM" id="SignalP"/>
    </source>
</evidence>
<proteinExistence type="predicted"/>